<feature type="region of interest" description="Disordered" evidence="4">
    <location>
        <begin position="1"/>
        <end position="103"/>
    </location>
</feature>
<sequence length="679" mass="75563">MKGKKSEKTGDDELDWLVYGSDGDSDGGSGSKRKRPEDDGWLKSKRRKATAVVQTEQEPEESEQEDGDLEEADFGDFDNLGDSGEEDAPGDLDNPFSDDESVKENPYVAPVTKSDAAPAAKYVPPSMRKAPSSDEEVLKQLRRQLQGQLNRLSEANLISILQAVQEVYTNNARQYVTSTLVELLRGLVCDIAVLNDTFLILHAGFAAALYRTVGTDFGAQMLEAIVQAFDQHYSRDAATEGKQALNLLAFLANLYTLNAISADILFDYIRMLLERENFSENSTELLVRVIRVSGQQLRSDDPTALKDIVLLLHRTISAVGKDNVSVRTQFMIEQIDNLKNNRVKTGVAASALSAEHMQRMKKTIGSIKTVKTTEPLRIGLADLRDADKQGKWWLVGASWQPKDHSKSSTAKIEKAAIEEDTADASDADAGVVDLDKLARQQGMNTDVRRAIFIAVTGAIDPEHAFVRVQKLNLKNKQQLEIPRVLLHCIGAEPVYNHFYTLIACRFCGDHKMWKAWQFALLDIFRRLGENQNEDDDEPEENEEMDVRKVYNLAKLYATLVAEGLLRITILKALDFGALASKTRVFVETMLVTIMILLRKKAHKGGLEHAVKQTFEQAHAIQEMLPGLKYYLTTIVPESEAIGNKKEAKVVVSGCEYAVEILNETRKGKAAVEDDVSDVD</sequence>
<dbReference type="PROSITE" id="PS51366">
    <property type="entry name" value="MI"/>
    <property type="match status" value="1"/>
</dbReference>
<dbReference type="Gene3D" id="1.25.40.180">
    <property type="match status" value="1"/>
</dbReference>
<dbReference type="OrthoDB" id="361797at2759"/>
<keyword evidence="7" id="KW-1185">Reference proteome</keyword>
<reference evidence="6 7" key="2">
    <citation type="journal article" date="2012" name="PLoS Pathog.">
        <title>Diverse lifestyles and strategies of plant pathogenesis encoded in the genomes of eighteen Dothideomycetes fungi.</title>
        <authorList>
            <person name="Ohm R.A."/>
            <person name="Feau N."/>
            <person name="Henrissat B."/>
            <person name="Schoch C.L."/>
            <person name="Horwitz B.A."/>
            <person name="Barry K.W."/>
            <person name="Condon B.J."/>
            <person name="Copeland A.C."/>
            <person name="Dhillon B."/>
            <person name="Glaser F."/>
            <person name="Hesse C.N."/>
            <person name="Kosti I."/>
            <person name="LaButti K."/>
            <person name="Lindquist E.A."/>
            <person name="Lucas S."/>
            <person name="Salamov A.A."/>
            <person name="Bradshaw R.E."/>
            <person name="Ciuffetti L."/>
            <person name="Hamelin R.C."/>
            <person name="Kema G.H.J."/>
            <person name="Lawrence C."/>
            <person name="Scott J.A."/>
            <person name="Spatafora J.W."/>
            <person name="Turgeon B.G."/>
            <person name="de Wit P.J.G.M."/>
            <person name="Zhong S."/>
            <person name="Goodwin S.B."/>
            <person name="Grigoriev I.V."/>
        </authorList>
    </citation>
    <scope>NUCLEOTIDE SEQUENCE [LARGE SCALE GENOMIC DNA]</scope>
    <source>
        <strain evidence="7">NZE10 / CBS 128990</strain>
    </source>
</reference>
<dbReference type="SMART" id="SM00543">
    <property type="entry name" value="MIF4G"/>
    <property type="match status" value="1"/>
</dbReference>
<evidence type="ECO:0000259" key="5">
    <source>
        <dbReference type="PROSITE" id="PS51366"/>
    </source>
</evidence>
<feature type="domain" description="MI" evidence="5">
    <location>
        <begin position="446"/>
        <end position="575"/>
    </location>
</feature>
<dbReference type="GO" id="GO:0003723">
    <property type="term" value="F:RNA binding"/>
    <property type="evidence" value="ECO:0007669"/>
    <property type="project" value="InterPro"/>
</dbReference>
<dbReference type="InterPro" id="IPR003890">
    <property type="entry name" value="MIF4G-like_typ-3"/>
</dbReference>
<comment type="similarity">
    <text evidence="2">Belongs to the CWC22 family.</text>
</comment>
<feature type="compositionally biased region" description="Acidic residues" evidence="4">
    <location>
        <begin position="83"/>
        <end position="101"/>
    </location>
</feature>
<dbReference type="eggNOG" id="KOG2141">
    <property type="taxonomic scope" value="Eukaryota"/>
</dbReference>
<name>N1PJN1_DOTSN</name>
<comment type="subcellular location">
    <subcellularLocation>
        <location evidence="1">Nucleus</location>
        <location evidence="1">Nucleolus</location>
    </subcellularLocation>
</comment>
<keyword evidence="3" id="KW-0539">Nucleus</keyword>
<evidence type="ECO:0000256" key="1">
    <source>
        <dbReference type="ARBA" id="ARBA00004604"/>
    </source>
</evidence>
<dbReference type="SMART" id="SM00544">
    <property type="entry name" value="MA3"/>
    <property type="match status" value="1"/>
</dbReference>
<reference evidence="7" key="1">
    <citation type="journal article" date="2012" name="PLoS Genet.">
        <title>The genomes of the fungal plant pathogens Cladosporium fulvum and Dothistroma septosporum reveal adaptation to different hosts and lifestyles but also signatures of common ancestry.</title>
        <authorList>
            <person name="de Wit P.J.G.M."/>
            <person name="van der Burgt A."/>
            <person name="Oekmen B."/>
            <person name="Stergiopoulos I."/>
            <person name="Abd-Elsalam K.A."/>
            <person name="Aerts A.L."/>
            <person name="Bahkali A.H."/>
            <person name="Beenen H.G."/>
            <person name="Chettri P."/>
            <person name="Cox M.P."/>
            <person name="Datema E."/>
            <person name="de Vries R.P."/>
            <person name="Dhillon B."/>
            <person name="Ganley A.R."/>
            <person name="Griffiths S.A."/>
            <person name="Guo Y."/>
            <person name="Hamelin R.C."/>
            <person name="Henrissat B."/>
            <person name="Kabir M.S."/>
            <person name="Jashni M.K."/>
            <person name="Kema G."/>
            <person name="Klaubauf S."/>
            <person name="Lapidus A."/>
            <person name="Levasseur A."/>
            <person name="Lindquist E."/>
            <person name="Mehrabi R."/>
            <person name="Ohm R.A."/>
            <person name="Owen T.J."/>
            <person name="Salamov A."/>
            <person name="Schwelm A."/>
            <person name="Schijlen E."/>
            <person name="Sun H."/>
            <person name="van den Burg H.A."/>
            <person name="van Ham R.C.H.J."/>
            <person name="Zhang S."/>
            <person name="Goodwin S.B."/>
            <person name="Grigoriev I.V."/>
            <person name="Collemare J."/>
            <person name="Bradshaw R.E."/>
        </authorList>
    </citation>
    <scope>NUCLEOTIDE SEQUENCE [LARGE SCALE GENOMIC DNA]</scope>
    <source>
        <strain evidence="7">NZE10 / CBS 128990</strain>
    </source>
</reference>
<proteinExistence type="inferred from homology"/>
<dbReference type="Pfam" id="PF02847">
    <property type="entry name" value="MA3"/>
    <property type="match status" value="1"/>
</dbReference>
<dbReference type="Pfam" id="PF02854">
    <property type="entry name" value="MIF4G"/>
    <property type="match status" value="1"/>
</dbReference>
<dbReference type="SUPFAM" id="SSF48371">
    <property type="entry name" value="ARM repeat"/>
    <property type="match status" value="1"/>
</dbReference>
<dbReference type="HOGENOM" id="CLU_006786_2_1_1"/>
<dbReference type="PANTHER" id="PTHR18034">
    <property type="entry name" value="CELL CYCLE CONTROL PROTEIN CWF22-RELATED"/>
    <property type="match status" value="1"/>
</dbReference>
<evidence type="ECO:0000256" key="4">
    <source>
        <dbReference type="SAM" id="MobiDB-lite"/>
    </source>
</evidence>
<dbReference type="PANTHER" id="PTHR18034:SF4">
    <property type="entry name" value="NUCLEOLAR MIF4G DOMAIN-CONTAINING PROTEIN 1"/>
    <property type="match status" value="1"/>
</dbReference>
<dbReference type="EMBL" id="KB446541">
    <property type="protein sequence ID" value="EME42783.1"/>
    <property type="molecule type" value="Genomic_DNA"/>
</dbReference>
<feature type="compositionally biased region" description="Acidic residues" evidence="4">
    <location>
        <begin position="57"/>
        <end position="76"/>
    </location>
</feature>
<dbReference type="AlphaFoldDB" id="N1PJN1"/>
<evidence type="ECO:0000256" key="2">
    <source>
        <dbReference type="ARBA" id="ARBA00006856"/>
    </source>
</evidence>
<evidence type="ECO:0000256" key="3">
    <source>
        <dbReference type="ARBA" id="ARBA00023242"/>
    </source>
</evidence>
<dbReference type="InterPro" id="IPR050781">
    <property type="entry name" value="CWC22_splicing_factor"/>
</dbReference>
<evidence type="ECO:0000313" key="7">
    <source>
        <dbReference type="Proteomes" id="UP000016933"/>
    </source>
</evidence>
<dbReference type="GO" id="GO:0042274">
    <property type="term" value="P:ribosomal small subunit biogenesis"/>
    <property type="evidence" value="ECO:0007669"/>
    <property type="project" value="TreeGrafter"/>
</dbReference>
<feature type="compositionally biased region" description="Basic and acidic residues" evidence="4">
    <location>
        <begin position="1"/>
        <end position="11"/>
    </location>
</feature>
<protein>
    <recommendedName>
        <fullName evidence="5">MI domain-containing protein</fullName>
    </recommendedName>
</protein>
<organism evidence="6 7">
    <name type="scientific">Dothistroma septosporum (strain NZE10 / CBS 128990)</name>
    <name type="common">Red band needle blight fungus</name>
    <name type="synonym">Mycosphaerella pini</name>
    <dbReference type="NCBI Taxonomy" id="675120"/>
    <lineage>
        <taxon>Eukaryota</taxon>
        <taxon>Fungi</taxon>
        <taxon>Dikarya</taxon>
        <taxon>Ascomycota</taxon>
        <taxon>Pezizomycotina</taxon>
        <taxon>Dothideomycetes</taxon>
        <taxon>Dothideomycetidae</taxon>
        <taxon>Mycosphaerellales</taxon>
        <taxon>Mycosphaerellaceae</taxon>
        <taxon>Dothistroma</taxon>
    </lineage>
</organism>
<gene>
    <name evidence="6" type="ORF">DOTSEDRAFT_155796</name>
</gene>
<dbReference type="OMA" id="FMVDILN"/>
<dbReference type="InterPro" id="IPR003891">
    <property type="entry name" value="Initiation_fac_eIF4g_MI"/>
</dbReference>
<dbReference type="InterPro" id="IPR016024">
    <property type="entry name" value="ARM-type_fold"/>
</dbReference>
<dbReference type="Proteomes" id="UP000016933">
    <property type="component" value="Unassembled WGS sequence"/>
</dbReference>
<evidence type="ECO:0000313" key="6">
    <source>
        <dbReference type="EMBL" id="EME42783.1"/>
    </source>
</evidence>
<accession>N1PJN1</accession>
<dbReference type="STRING" id="675120.N1PJN1"/>
<dbReference type="GO" id="GO:0005730">
    <property type="term" value="C:nucleolus"/>
    <property type="evidence" value="ECO:0007669"/>
    <property type="project" value="UniProtKB-SubCell"/>
</dbReference>